<dbReference type="SMART" id="SM00220">
    <property type="entry name" value="S_TKc"/>
    <property type="match status" value="1"/>
</dbReference>
<evidence type="ECO:0000256" key="2">
    <source>
        <dbReference type="ARBA" id="ARBA00022679"/>
    </source>
</evidence>
<name>A0A803YKF1_MELGA</name>
<dbReference type="GO" id="GO:0005524">
    <property type="term" value="F:ATP binding"/>
    <property type="evidence" value="ECO:0007669"/>
    <property type="project" value="UniProtKB-KW"/>
</dbReference>
<evidence type="ECO:0000256" key="1">
    <source>
        <dbReference type="ARBA" id="ARBA00022527"/>
    </source>
</evidence>
<dbReference type="PANTHER" id="PTHR24353:SF153">
    <property type="entry name" value="CAMP-DEPENDENT PROTEIN KINASE CATALYTIC SUBUNIT 1"/>
    <property type="match status" value="1"/>
</dbReference>
<keyword evidence="1" id="KW-0723">Serine/threonine-protein kinase</keyword>
<reference evidence="7" key="2">
    <citation type="submission" date="2025-08" db="UniProtKB">
        <authorList>
            <consortium name="Ensembl"/>
        </authorList>
    </citation>
    <scope>IDENTIFICATION</scope>
</reference>
<keyword evidence="3" id="KW-0547">Nucleotide-binding</keyword>
<protein>
    <recommendedName>
        <fullName evidence="6">Protein kinase domain-containing protein</fullName>
    </recommendedName>
</protein>
<evidence type="ECO:0000256" key="5">
    <source>
        <dbReference type="ARBA" id="ARBA00022840"/>
    </source>
</evidence>
<sequence length="214" mass="24722">FKLKKELIAKAENNCLRKWESPPQNTAALDEFERQKTLGMGSFRRVTMIPDKQKAAVNFPFLVKPENSFWGCGEMFSHLRRIRRFSEPHAQFHAAQMVLILEYLHSLDFIYRDLKLSNQGYIQATDSGFAKRVKARTWTLYGSPEYLAPEITLSKAYNRAVDWWPLGILVYEMAAGYPLFLADELRSTMGGEKGRVDQSSPTLGTQVLVYWFRL</sequence>
<keyword evidence="4" id="KW-0418">Kinase</keyword>
<dbReference type="PANTHER" id="PTHR24353">
    <property type="entry name" value="CYCLIC NUCLEOTIDE-DEPENDENT PROTEIN KINASE"/>
    <property type="match status" value="1"/>
</dbReference>
<reference evidence="7" key="3">
    <citation type="submission" date="2025-09" db="UniProtKB">
        <authorList>
            <consortium name="Ensembl"/>
        </authorList>
    </citation>
    <scope>IDENTIFICATION</scope>
</reference>
<dbReference type="Ensembl" id="ENSMGAT00000023157.1">
    <property type="protein sequence ID" value="ENSMGAP00000032249.1"/>
    <property type="gene ID" value="ENSMGAG00000022350.1"/>
</dbReference>
<evidence type="ECO:0000259" key="6">
    <source>
        <dbReference type="PROSITE" id="PS50011"/>
    </source>
</evidence>
<proteinExistence type="predicted"/>
<dbReference type="InterPro" id="IPR000719">
    <property type="entry name" value="Prot_kinase_dom"/>
</dbReference>
<keyword evidence="5" id="KW-0067">ATP-binding</keyword>
<dbReference type="AlphaFoldDB" id="A0A803YKF1"/>
<dbReference type="PROSITE" id="PS50011">
    <property type="entry name" value="PROTEIN_KINASE_DOM"/>
    <property type="match status" value="1"/>
</dbReference>
<evidence type="ECO:0000313" key="7">
    <source>
        <dbReference type="Ensembl" id="ENSMGAP00000032249.1"/>
    </source>
</evidence>
<dbReference type="InParanoid" id="A0A803YKF1"/>
<dbReference type="SUPFAM" id="SSF56112">
    <property type="entry name" value="Protein kinase-like (PK-like)"/>
    <property type="match status" value="1"/>
</dbReference>
<reference evidence="7 8" key="1">
    <citation type="journal article" date="2010" name="PLoS Biol.">
        <title>Multi-platform next-generation sequencing of the domestic turkey (Meleagris gallopavo): genome assembly and analysis.</title>
        <authorList>
            <person name="Dalloul R.A."/>
            <person name="Long J.A."/>
            <person name="Zimin A.V."/>
            <person name="Aslam L."/>
            <person name="Beal K."/>
            <person name="Blomberg L.A."/>
            <person name="Bouffard P."/>
            <person name="Burt D.W."/>
            <person name="Crasta O."/>
            <person name="Crooijmans R.P."/>
            <person name="Cooper K."/>
            <person name="Coulombe R.A."/>
            <person name="De S."/>
            <person name="Delany M.E."/>
            <person name="Dodgson J.B."/>
            <person name="Dong J.J."/>
            <person name="Evans C."/>
            <person name="Frederickson K.M."/>
            <person name="Flicek P."/>
            <person name="Florea L."/>
            <person name="Folkerts O."/>
            <person name="Groenen M.A."/>
            <person name="Harkins T.T."/>
            <person name="Herrero J."/>
            <person name="Hoffmann S."/>
            <person name="Megens H.J."/>
            <person name="Jiang A."/>
            <person name="de Jong P."/>
            <person name="Kaiser P."/>
            <person name="Kim H."/>
            <person name="Kim K.W."/>
            <person name="Kim S."/>
            <person name="Langenberger D."/>
            <person name="Lee M.K."/>
            <person name="Lee T."/>
            <person name="Mane S."/>
            <person name="Marcais G."/>
            <person name="Marz M."/>
            <person name="McElroy A.P."/>
            <person name="Modise T."/>
            <person name="Nefedov M."/>
            <person name="Notredame C."/>
            <person name="Paton I.R."/>
            <person name="Payne W.S."/>
            <person name="Pertea G."/>
            <person name="Prickett D."/>
            <person name="Puiu D."/>
            <person name="Qioa D."/>
            <person name="Raineri E."/>
            <person name="Ruffier M."/>
            <person name="Salzberg S.L."/>
            <person name="Schatz M.C."/>
            <person name="Scheuring C."/>
            <person name="Schmidt C.J."/>
            <person name="Schroeder S."/>
            <person name="Searle S.M."/>
            <person name="Smith E.J."/>
            <person name="Smith J."/>
            <person name="Sonstegard T.S."/>
            <person name="Stadler P.F."/>
            <person name="Tafer H."/>
            <person name="Tu Z.J."/>
            <person name="Van Tassell C.P."/>
            <person name="Vilella A.J."/>
            <person name="Williams K.P."/>
            <person name="Yorke J.A."/>
            <person name="Zhang L."/>
            <person name="Zhang H.B."/>
            <person name="Zhang X."/>
            <person name="Zhang Y."/>
            <person name="Reed K.M."/>
        </authorList>
    </citation>
    <scope>NUCLEOTIDE SEQUENCE [LARGE SCALE GENOMIC DNA]</scope>
</reference>
<dbReference type="Gene3D" id="1.10.510.10">
    <property type="entry name" value="Transferase(Phosphotransferase) domain 1"/>
    <property type="match status" value="1"/>
</dbReference>
<dbReference type="InterPro" id="IPR011009">
    <property type="entry name" value="Kinase-like_dom_sf"/>
</dbReference>
<dbReference type="Pfam" id="PF00069">
    <property type="entry name" value="Pkinase"/>
    <property type="match status" value="1"/>
</dbReference>
<dbReference type="GO" id="GO:0004691">
    <property type="term" value="F:cAMP-dependent protein kinase activity"/>
    <property type="evidence" value="ECO:0007669"/>
    <property type="project" value="TreeGrafter"/>
</dbReference>
<keyword evidence="2" id="KW-0808">Transferase</keyword>
<evidence type="ECO:0000256" key="3">
    <source>
        <dbReference type="ARBA" id="ARBA00022741"/>
    </source>
</evidence>
<dbReference type="Proteomes" id="UP000001645">
    <property type="component" value="Chromosome Z"/>
</dbReference>
<keyword evidence="8" id="KW-1185">Reference proteome</keyword>
<evidence type="ECO:0000256" key="4">
    <source>
        <dbReference type="ARBA" id="ARBA00022777"/>
    </source>
</evidence>
<evidence type="ECO:0000313" key="8">
    <source>
        <dbReference type="Proteomes" id="UP000001645"/>
    </source>
</evidence>
<dbReference type="GO" id="GO:0005952">
    <property type="term" value="C:cAMP-dependent protein kinase complex"/>
    <property type="evidence" value="ECO:0007669"/>
    <property type="project" value="TreeGrafter"/>
</dbReference>
<dbReference type="GO" id="GO:0005634">
    <property type="term" value="C:nucleus"/>
    <property type="evidence" value="ECO:0007669"/>
    <property type="project" value="TreeGrafter"/>
</dbReference>
<organism evidence="7 8">
    <name type="scientific">Meleagris gallopavo</name>
    <name type="common">Wild turkey</name>
    <dbReference type="NCBI Taxonomy" id="9103"/>
    <lineage>
        <taxon>Eukaryota</taxon>
        <taxon>Metazoa</taxon>
        <taxon>Chordata</taxon>
        <taxon>Craniata</taxon>
        <taxon>Vertebrata</taxon>
        <taxon>Euteleostomi</taxon>
        <taxon>Archelosauria</taxon>
        <taxon>Archosauria</taxon>
        <taxon>Dinosauria</taxon>
        <taxon>Saurischia</taxon>
        <taxon>Theropoda</taxon>
        <taxon>Coelurosauria</taxon>
        <taxon>Aves</taxon>
        <taxon>Neognathae</taxon>
        <taxon>Galloanserae</taxon>
        <taxon>Galliformes</taxon>
        <taxon>Phasianidae</taxon>
        <taxon>Meleagridinae</taxon>
        <taxon>Meleagris</taxon>
    </lineage>
</organism>
<feature type="domain" description="Protein kinase" evidence="6">
    <location>
        <begin position="1"/>
        <end position="214"/>
    </location>
</feature>
<dbReference type="GeneTree" id="ENSGT00940000162186"/>
<dbReference type="GO" id="GO:0005829">
    <property type="term" value="C:cytosol"/>
    <property type="evidence" value="ECO:0007669"/>
    <property type="project" value="TreeGrafter"/>
</dbReference>
<accession>A0A803YKF1</accession>